<evidence type="ECO:0000313" key="9">
    <source>
        <dbReference type="EMBL" id="CAD2078462.1"/>
    </source>
</evidence>
<accession>A0A6V7RLK4</accession>
<comment type="catalytic activity">
    <reaction evidence="1">
        <text>[protein]-peptidylproline (omega=180) = [protein]-peptidylproline (omega=0)</text>
        <dbReference type="Rhea" id="RHEA:16237"/>
        <dbReference type="Rhea" id="RHEA-COMP:10747"/>
        <dbReference type="Rhea" id="RHEA-COMP:10748"/>
        <dbReference type="ChEBI" id="CHEBI:83833"/>
        <dbReference type="ChEBI" id="CHEBI:83834"/>
        <dbReference type="EC" id="5.2.1.8"/>
    </reaction>
</comment>
<dbReference type="PROSITE" id="PS51257">
    <property type="entry name" value="PROKAR_LIPOPROTEIN"/>
    <property type="match status" value="1"/>
</dbReference>
<evidence type="ECO:0000256" key="6">
    <source>
        <dbReference type="PROSITE-ProRule" id="PRU00278"/>
    </source>
</evidence>
<evidence type="ECO:0000256" key="1">
    <source>
        <dbReference type="ARBA" id="ARBA00000971"/>
    </source>
</evidence>
<feature type="domain" description="PpiC" evidence="8">
    <location>
        <begin position="150"/>
        <end position="251"/>
    </location>
</feature>
<keyword evidence="5 6" id="KW-0413">Isomerase</keyword>
<dbReference type="InterPro" id="IPR023058">
    <property type="entry name" value="PPIase_PpiC_CS"/>
</dbReference>
<evidence type="ECO:0000256" key="7">
    <source>
        <dbReference type="SAM" id="SignalP"/>
    </source>
</evidence>
<evidence type="ECO:0000313" key="10">
    <source>
        <dbReference type="Proteomes" id="UP000521032"/>
    </source>
</evidence>
<dbReference type="SUPFAM" id="SSF109998">
    <property type="entry name" value="Triger factor/SurA peptide-binding domain-like"/>
    <property type="match status" value="1"/>
</dbReference>
<dbReference type="PROSITE" id="PS01096">
    <property type="entry name" value="PPIC_PPIASE_1"/>
    <property type="match status" value="1"/>
</dbReference>
<keyword evidence="3 7" id="KW-0732">Signal</keyword>
<dbReference type="Gene3D" id="3.10.50.40">
    <property type="match status" value="1"/>
</dbReference>
<dbReference type="AlphaFoldDB" id="A0A6V7RLK4"/>
<dbReference type="InterPro" id="IPR027304">
    <property type="entry name" value="Trigger_fact/SurA_dom_sf"/>
</dbReference>
<keyword evidence="10" id="KW-1185">Reference proteome</keyword>
<sequence>MKKLLMTASLSSLLVLAACGNDNEEAEKESNGEKEVKYDNVLAESKAGDVTVDDLLNSIGTTEVANQTFELTLNKILEDKYKDDINVDEISKQVDKEIENYGGEQQFSQILAQSQPGMTVDKYKTNKIANALHNKYFADKFEITDESALKDAVKAQHVLVKVGEEQGGMKDEDAKKKIDEALKKAKDGEDFGELAKEYSDDGSAQNGGDLGLVTKGQMVQEFEDALYDLEPGKISDVVKTQFGYHIIKRNDVKKEDLSEEELASAKQQMVQSKLQENPDKVVEFYKDLLDEYEVEFTNEDIKKQVDQLINPKTQKEEK</sequence>
<dbReference type="GO" id="GO:0003755">
    <property type="term" value="F:peptidyl-prolyl cis-trans isomerase activity"/>
    <property type="evidence" value="ECO:0007669"/>
    <property type="project" value="UniProtKB-KW"/>
</dbReference>
<evidence type="ECO:0000256" key="5">
    <source>
        <dbReference type="ARBA" id="ARBA00023235"/>
    </source>
</evidence>
<evidence type="ECO:0000256" key="3">
    <source>
        <dbReference type="ARBA" id="ARBA00022729"/>
    </source>
</evidence>
<dbReference type="EC" id="5.2.1.8" evidence="2"/>
<dbReference type="PANTHER" id="PTHR47245">
    <property type="entry name" value="PEPTIDYLPROLYL ISOMERASE"/>
    <property type="match status" value="1"/>
</dbReference>
<dbReference type="PANTHER" id="PTHR47245:SF1">
    <property type="entry name" value="FOLDASE PROTEIN PRSA"/>
    <property type="match status" value="1"/>
</dbReference>
<dbReference type="Pfam" id="PF13616">
    <property type="entry name" value="Rotamase_3"/>
    <property type="match status" value="1"/>
</dbReference>
<dbReference type="PROSITE" id="PS50198">
    <property type="entry name" value="PPIC_PPIASE_2"/>
    <property type="match status" value="1"/>
</dbReference>
<feature type="signal peptide" evidence="7">
    <location>
        <begin position="1"/>
        <end position="17"/>
    </location>
</feature>
<keyword evidence="4 6" id="KW-0697">Rotamase</keyword>
<gene>
    <name evidence="9" type="primary">prsA</name>
    <name evidence="9" type="ORF">JEOSCH030_01535</name>
</gene>
<dbReference type="EMBL" id="CAJEWE010000010">
    <property type="protein sequence ID" value="CAD2078462.1"/>
    <property type="molecule type" value="Genomic_DNA"/>
</dbReference>
<dbReference type="InterPro" id="IPR046357">
    <property type="entry name" value="PPIase_dom_sf"/>
</dbReference>
<dbReference type="Proteomes" id="UP000521032">
    <property type="component" value="Unassembled WGS sequence"/>
</dbReference>
<comment type="caution">
    <text evidence="9">The sequence shown here is derived from an EMBL/GenBank/DDBJ whole genome shotgun (WGS) entry which is preliminary data.</text>
</comment>
<reference evidence="9 10" key="1">
    <citation type="submission" date="2020-07" db="EMBL/GenBank/DDBJ databases">
        <authorList>
            <person name="Criscuolo A."/>
        </authorList>
    </citation>
    <scope>NUCLEOTIDE SEQUENCE [LARGE SCALE GENOMIC DNA]</scope>
    <source>
        <strain evidence="10">CIP 111030</strain>
    </source>
</reference>
<evidence type="ECO:0000256" key="2">
    <source>
        <dbReference type="ARBA" id="ARBA00013194"/>
    </source>
</evidence>
<name>A0A6V7RLK4_9BACL</name>
<evidence type="ECO:0000259" key="8">
    <source>
        <dbReference type="PROSITE" id="PS50198"/>
    </source>
</evidence>
<feature type="chain" id="PRO_5039336248" description="peptidylprolyl isomerase" evidence="7">
    <location>
        <begin position="18"/>
        <end position="318"/>
    </location>
</feature>
<protein>
    <recommendedName>
        <fullName evidence="2">peptidylprolyl isomerase</fullName>
        <ecNumber evidence="2">5.2.1.8</ecNumber>
    </recommendedName>
</protein>
<proteinExistence type="predicted"/>
<dbReference type="InterPro" id="IPR000297">
    <property type="entry name" value="PPIase_PpiC"/>
</dbReference>
<dbReference type="SUPFAM" id="SSF54534">
    <property type="entry name" value="FKBP-like"/>
    <property type="match status" value="1"/>
</dbReference>
<dbReference type="InterPro" id="IPR050245">
    <property type="entry name" value="PrsA_foldase"/>
</dbReference>
<evidence type="ECO:0000256" key="4">
    <source>
        <dbReference type="ARBA" id="ARBA00023110"/>
    </source>
</evidence>
<organism evidence="9 10">
    <name type="scientific">Phocicoccus schoeneichii</name>
    <dbReference type="NCBI Taxonomy" id="1812261"/>
    <lineage>
        <taxon>Bacteria</taxon>
        <taxon>Bacillati</taxon>
        <taxon>Bacillota</taxon>
        <taxon>Bacilli</taxon>
        <taxon>Bacillales</taxon>
        <taxon>Salinicoccaceae</taxon>
        <taxon>Phocicoccus</taxon>
    </lineage>
</organism>
<dbReference type="RefSeq" id="WP_186088334.1">
    <property type="nucleotide sequence ID" value="NZ_BMDB01000001.1"/>
</dbReference>